<accession>A0A7R7XWW6</accession>
<dbReference type="Pfam" id="PF12138">
    <property type="entry name" value="Spherulin4"/>
    <property type="match status" value="1"/>
</dbReference>
<dbReference type="KEGG" id="apuu:APUU_61352A"/>
<dbReference type="AlphaFoldDB" id="A0A7R7XWW6"/>
<dbReference type="OrthoDB" id="5342184at2759"/>
<protein>
    <recommendedName>
        <fullName evidence="3">Cell surface protein</fullName>
    </recommendedName>
</protein>
<dbReference type="EMBL" id="AP024448">
    <property type="protein sequence ID" value="BCS28304.1"/>
    <property type="molecule type" value="Genomic_DNA"/>
</dbReference>
<dbReference type="InterPro" id="IPR021986">
    <property type="entry name" value="Spherulin4"/>
</dbReference>
<evidence type="ECO:0008006" key="3">
    <source>
        <dbReference type="Google" id="ProtNLM"/>
    </source>
</evidence>
<dbReference type="PANTHER" id="PTHR35040:SF8">
    <property type="entry name" value="SURFACE PROTEIN, PUTATIVE (AFU_ORTHOLOGUE AFUA_4G14085)-RELATED"/>
    <property type="match status" value="1"/>
</dbReference>
<proteinExistence type="predicted"/>
<evidence type="ECO:0000313" key="1">
    <source>
        <dbReference type="EMBL" id="BCS28304.1"/>
    </source>
</evidence>
<gene>
    <name evidence="1" type="ORF">APUU_61352A</name>
</gene>
<evidence type="ECO:0000313" key="2">
    <source>
        <dbReference type="Proteomes" id="UP000654913"/>
    </source>
</evidence>
<sequence>MPPKSAVVVPLYIYPLTAETWSPLYAAIESDPTLSFLVIVNPNSGPGDIPSPDANYAREVARLNAYPNVYTIGYIRVDYCHRPLHEVFAEIARYAAWSEHYETTRLGVRGIFVDETPNHHSPERAEYLSALTRHIKEFPGILSDRFVVHNPGTASDASIASTADLSFVCEESYTRYRSSDVQDWLALHPCDRTRAGYIISGVPMPELHALVQELRHRSAYLFVTEFEENFYEAFGPSSWEGFMRALQA</sequence>
<keyword evidence="2" id="KW-1185">Reference proteome</keyword>
<dbReference type="PANTHER" id="PTHR35040">
    <property type="match status" value="1"/>
</dbReference>
<dbReference type="Proteomes" id="UP000654913">
    <property type="component" value="Chromosome 6"/>
</dbReference>
<reference evidence="1" key="1">
    <citation type="submission" date="2021-01" db="EMBL/GenBank/DDBJ databases">
        <authorList>
            <consortium name="Aspergillus puulaauensis MK2 genome sequencing consortium"/>
            <person name="Kazuki M."/>
            <person name="Futagami T."/>
        </authorList>
    </citation>
    <scope>NUCLEOTIDE SEQUENCE</scope>
    <source>
        <strain evidence="1">MK2</strain>
    </source>
</reference>
<dbReference type="RefSeq" id="XP_041560490.1">
    <property type="nucleotide sequence ID" value="XM_041694685.1"/>
</dbReference>
<dbReference type="GeneID" id="64978301"/>
<reference evidence="1" key="2">
    <citation type="submission" date="2021-02" db="EMBL/GenBank/DDBJ databases">
        <title>Aspergillus puulaauensis MK2 genome sequence.</title>
        <authorList>
            <person name="Futagami T."/>
            <person name="Mori K."/>
            <person name="Kadooka C."/>
            <person name="Tanaka T."/>
        </authorList>
    </citation>
    <scope>NUCLEOTIDE SEQUENCE</scope>
    <source>
        <strain evidence="1">MK2</strain>
    </source>
</reference>
<organism evidence="1 2">
    <name type="scientific">Aspergillus puulaauensis</name>
    <dbReference type="NCBI Taxonomy" id="1220207"/>
    <lineage>
        <taxon>Eukaryota</taxon>
        <taxon>Fungi</taxon>
        <taxon>Dikarya</taxon>
        <taxon>Ascomycota</taxon>
        <taxon>Pezizomycotina</taxon>
        <taxon>Eurotiomycetes</taxon>
        <taxon>Eurotiomycetidae</taxon>
        <taxon>Eurotiales</taxon>
        <taxon>Aspergillaceae</taxon>
        <taxon>Aspergillus</taxon>
    </lineage>
</organism>
<name>A0A7R7XWW6_9EURO</name>